<dbReference type="EMBL" id="CP020452">
    <property type="protein sequence ID" value="ARC50235.1"/>
    <property type="molecule type" value="Genomic_DNA"/>
</dbReference>
<sequence>MYFNYLHCKAYQGVGQFSDDLIKKTSVKKRENHVFGRNFKTIGMVKIEVLQPVVFISERGALQNLIILNIPFSPAREVLNL</sequence>
<organism evidence="1 2">
    <name type="scientific">Neisseria mucosa</name>
    <dbReference type="NCBI Taxonomy" id="488"/>
    <lineage>
        <taxon>Bacteria</taxon>
        <taxon>Pseudomonadati</taxon>
        <taxon>Pseudomonadota</taxon>
        <taxon>Betaproteobacteria</taxon>
        <taxon>Neisseriales</taxon>
        <taxon>Neisseriaceae</taxon>
        <taxon>Neisseria</taxon>
    </lineage>
</organism>
<dbReference type="Proteomes" id="UP000191272">
    <property type="component" value="Chromosome"/>
</dbReference>
<reference evidence="2" key="1">
    <citation type="submission" date="2017-03" db="EMBL/GenBank/DDBJ databases">
        <title>FDA dAtabase for Regulatory Grade micrObial Sequences (FDA-ARGOS): Supporting development and validation of Infectious Disease Dx tests.</title>
        <authorList>
            <person name="Campos J."/>
            <person name="Goldberg B."/>
            <person name="Tallon L."/>
            <person name="Sadzewicz L."/>
            <person name="Sengamalay N."/>
            <person name="Ott S."/>
            <person name="Godinez A."/>
            <person name="Nagaraj S."/>
            <person name="Vyas G."/>
            <person name="Aluvathingal J."/>
            <person name="Nadendla S."/>
            <person name="Geyer C."/>
            <person name="Nandy P."/>
            <person name="Hobson J."/>
            <person name="Sichtig H."/>
        </authorList>
    </citation>
    <scope>NUCLEOTIDE SEQUENCE [LARGE SCALE GENOMIC DNA]</scope>
    <source>
        <strain evidence="2">FDAARGOS_260</strain>
    </source>
</reference>
<evidence type="ECO:0000313" key="1">
    <source>
        <dbReference type="EMBL" id="ARC50235.1"/>
    </source>
</evidence>
<accession>A0ABN4Y1W4</accession>
<proteinExistence type="predicted"/>
<keyword evidence="2" id="KW-1185">Reference proteome</keyword>
<evidence type="ECO:0000313" key="2">
    <source>
        <dbReference type="Proteomes" id="UP000191272"/>
    </source>
</evidence>
<gene>
    <name evidence="1" type="ORF">A6J88_02220</name>
</gene>
<protein>
    <submittedName>
        <fullName evidence="1">Tryptophan biosynthesis protein trpCF</fullName>
    </submittedName>
</protein>
<name>A0ABN4Y1W4_NEIMU</name>